<sequence length="132" mass="15312">MKLPRLLPSQRLCLLLLIFFFVRNFLCAYCQTFLCPVFFFLGFWNCSRICFCFEGRCNAWKEKTLCCCLQREAGALKERKLSIKVTIKTEKKKKTPAIRSQGRMTFGNGSFPCRSFNCPLSPSPALFFFFGI</sequence>
<protein>
    <submittedName>
        <fullName evidence="1">Putative secreted protein</fullName>
    </submittedName>
</protein>
<evidence type="ECO:0000313" key="1">
    <source>
        <dbReference type="EMBL" id="MXU92350.1"/>
    </source>
</evidence>
<dbReference type="AlphaFoldDB" id="A0A6B0URC0"/>
<reference evidence="1" key="1">
    <citation type="submission" date="2019-12" db="EMBL/GenBank/DDBJ databases">
        <title>An insight into the sialome of adult female Ixodes ricinus ticks feeding for 6 days.</title>
        <authorList>
            <person name="Perner J."/>
            <person name="Ribeiro J.M.C."/>
        </authorList>
    </citation>
    <scope>NUCLEOTIDE SEQUENCE</scope>
    <source>
        <strain evidence="1">Semi-engorged</strain>
        <tissue evidence="1">Salivary glands</tissue>
    </source>
</reference>
<dbReference type="EMBL" id="GIFC01010267">
    <property type="protein sequence ID" value="MXU92350.1"/>
    <property type="molecule type" value="Transcribed_RNA"/>
</dbReference>
<organism evidence="1">
    <name type="scientific">Ixodes ricinus</name>
    <name type="common">Common tick</name>
    <name type="synonym">Acarus ricinus</name>
    <dbReference type="NCBI Taxonomy" id="34613"/>
    <lineage>
        <taxon>Eukaryota</taxon>
        <taxon>Metazoa</taxon>
        <taxon>Ecdysozoa</taxon>
        <taxon>Arthropoda</taxon>
        <taxon>Chelicerata</taxon>
        <taxon>Arachnida</taxon>
        <taxon>Acari</taxon>
        <taxon>Parasitiformes</taxon>
        <taxon>Ixodida</taxon>
        <taxon>Ixodoidea</taxon>
        <taxon>Ixodidae</taxon>
        <taxon>Ixodinae</taxon>
        <taxon>Ixodes</taxon>
    </lineage>
</organism>
<proteinExistence type="predicted"/>
<accession>A0A6B0URC0</accession>
<name>A0A6B0URC0_IXORI</name>